<evidence type="ECO:0000313" key="1">
    <source>
        <dbReference type="EMBL" id="QMU29016.1"/>
    </source>
</evidence>
<keyword evidence="2" id="KW-1185">Reference proteome</keyword>
<organism evidence="1 2">
    <name type="scientific">Adhaeribacter radiodurans</name>
    <dbReference type="NCBI Taxonomy" id="2745197"/>
    <lineage>
        <taxon>Bacteria</taxon>
        <taxon>Pseudomonadati</taxon>
        <taxon>Bacteroidota</taxon>
        <taxon>Cytophagia</taxon>
        <taxon>Cytophagales</taxon>
        <taxon>Hymenobacteraceae</taxon>
        <taxon>Adhaeribacter</taxon>
    </lineage>
</organism>
<dbReference type="EMBL" id="CP055153">
    <property type="protein sequence ID" value="QMU29016.1"/>
    <property type="molecule type" value="Genomic_DNA"/>
</dbReference>
<dbReference type="SUPFAM" id="SSF55961">
    <property type="entry name" value="Bet v1-like"/>
    <property type="match status" value="1"/>
</dbReference>
<protein>
    <submittedName>
        <fullName evidence="1">SRPBCC family protein</fullName>
    </submittedName>
</protein>
<dbReference type="Proteomes" id="UP000514509">
    <property type="component" value="Chromosome"/>
</dbReference>
<name>A0A7L7L877_9BACT</name>
<dbReference type="CDD" id="cd07818">
    <property type="entry name" value="SRPBCC_1"/>
    <property type="match status" value="1"/>
</dbReference>
<proteinExistence type="predicted"/>
<gene>
    <name evidence="1" type="ORF">HUW48_13625</name>
</gene>
<reference evidence="1 2" key="1">
    <citation type="submission" date="2020-08" db="EMBL/GenBank/DDBJ databases">
        <title>Adhaeribacter dokdonensis sp. nov., isolated from the rhizosphere of Elymus tsukushiensis, a plant native to the Dokdo Islands, Republic of Korea.</title>
        <authorList>
            <person name="Ghim S.Y."/>
        </authorList>
    </citation>
    <scope>NUCLEOTIDE SEQUENCE [LARGE SCALE GENOMIC DNA]</scope>
    <source>
        <strain evidence="1 2">KUDC8001</strain>
    </source>
</reference>
<accession>A0A7L7L877</accession>
<dbReference type="InterPro" id="IPR023393">
    <property type="entry name" value="START-like_dom_sf"/>
</dbReference>
<dbReference type="AlphaFoldDB" id="A0A7L7L877"/>
<evidence type="ECO:0000313" key="2">
    <source>
        <dbReference type="Proteomes" id="UP000514509"/>
    </source>
</evidence>
<dbReference type="RefSeq" id="WP_182416196.1">
    <property type="nucleotide sequence ID" value="NZ_CP055153.1"/>
</dbReference>
<dbReference type="KEGG" id="add:HUW48_13625"/>
<dbReference type="Gene3D" id="3.30.530.20">
    <property type="match status" value="1"/>
</dbReference>
<sequence>MNIFLIIAIALVGLVALLLIAALFVEKQYTVEREISINRPKAEVFTFLKHLKNQDYYSKWVQTDPNMKKEFRGTDGTVGFVYAWEGNDKAGKGEQEIKNILEGEKLDVEVRFIRPFAAIAQTPFTTQAIGSDQTKVTWGMTGSNAYPMNLMHLFLRGMLGKDLEISLQALKNILENENQINYSSSQNNNQRSASLELPVN</sequence>